<feature type="domain" description="ACT" evidence="1">
    <location>
        <begin position="70"/>
        <end position="143"/>
    </location>
</feature>
<reference evidence="2 3" key="1">
    <citation type="submission" date="2019-04" db="EMBL/GenBank/DDBJ databases">
        <title>Microbes associate with the intestines of laboratory mice.</title>
        <authorList>
            <person name="Navarre W."/>
            <person name="Wong E."/>
            <person name="Huang K.C."/>
            <person name="Tropini C."/>
            <person name="Ng K."/>
            <person name="Yu B."/>
        </authorList>
    </citation>
    <scope>NUCLEOTIDE SEQUENCE [LARGE SCALE GENOMIC DNA]</scope>
    <source>
        <strain evidence="2 3">NM80_B27</strain>
    </source>
</reference>
<dbReference type="GeneID" id="82190153"/>
<dbReference type="InterPro" id="IPR045739">
    <property type="entry name" value="ACT_dom_pair"/>
</dbReference>
<evidence type="ECO:0000259" key="1">
    <source>
        <dbReference type="PROSITE" id="PS51671"/>
    </source>
</evidence>
<proteinExistence type="predicted"/>
<dbReference type="InterPro" id="IPR002912">
    <property type="entry name" value="ACT_dom"/>
</dbReference>
<organism evidence="2 3">
    <name type="scientific">Adlercreutzia caecimuris</name>
    <dbReference type="NCBI Taxonomy" id="671266"/>
    <lineage>
        <taxon>Bacteria</taxon>
        <taxon>Bacillati</taxon>
        <taxon>Actinomycetota</taxon>
        <taxon>Coriobacteriia</taxon>
        <taxon>Eggerthellales</taxon>
        <taxon>Eggerthellaceae</taxon>
        <taxon>Adlercreutzia</taxon>
    </lineage>
</organism>
<sequence length="143" mass="14984">MISQLTVFLANEKGRLAAASRVLSDAGINMQALFIADTADFGIVRIFCDTPALAAAKLAEAGFRATITPVIAVSVADEPGTLARLLEFCHQSSMNIEYGYCFAAGDGRAIDVLKIEGEGAEEALAAAGFKVLAPEEVYVVDPS</sequence>
<evidence type="ECO:0000313" key="3">
    <source>
        <dbReference type="Proteomes" id="UP000308978"/>
    </source>
</evidence>
<dbReference type="InterPro" id="IPR045865">
    <property type="entry name" value="ACT-like_dom_sf"/>
</dbReference>
<comment type="caution">
    <text evidence="2">The sequence shown here is derived from an EMBL/GenBank/DDBJ whole genome shotgun (WGS) entry which is preliminary data.</text>
</comment>
<dbReference type="PROSITE" id="PS51671">
    <property type="entry name" value="ACT"/>
    <property type="match status" value="1"/>
</dbReference>
<dbReference type="AlphaFoldDB" id="A0A4S4G4N3"/>
<dbReference type="PANTHER" id="PTHR40099:SF1">
    <property type="entry name" value="ACETOLACTATE SYNTHASE, SMALL SUBUNIT"/>
    <property type="match status" value="1"/>
</dbReference>
<protein>
    <submittedName>
        <fullName evidence="2">Amino acid-binding protein</fullName>
    </submittedName>
</protein>
<dbReference type="PANTHER" id="PTHR40099">
    <property type="entry name" value="ACETOLACTATE SYNTHASE, SMALL SUBUNIT"/>
    <property type="match status" value="1"/>
</dbReference>
<dbReference type="EMBL" id="SSTJ01000002">
    <property type="protein sequence ID" value="THG38303.1"/>
    <property type="molecule type" value="Genomic_DNA"/>
</dbReference>
<accession>A0A4S4G4N3</accession>
<dbReference type="RefSeq" id="WP_016308765.1">
    <property type="nucleotide sequence ID" value="NZ_CAJTBT010000001.1"/>
</dbReference>
<dbReference type="SUPFAM" id="SSF55021">
    <property type="entry name" value="ACT-like"/>
    <property type="match status" value="2"/>
</dbReference>
<dbReference type="Gene3D" id="3.30.2130.10">
    <property type="entry name" value="VC0802-like"/>
    <property type="match status" value="1"/>
</dbReference>
<name>A0A4S4G4N3_9ACTN</name>
<evidence type="ECO:0000313" key="2">
    <source>
        <dbReference type="EMBL" id="THG38303.1"/>
    </source>
</evidence>
<gene>
    <name evidence="2" type="ORF">E5986_02465</name>
</gene>
<dbReference type="Proteomes" id="UP000308978">
    <property type="component" value="Unassembled WGS sequence"/>
</dbReference>
<dbReference type="Pfam" id="PF19571">
    <property type="entry name" value="ACT_8"/>
    <property type="match status" value="1"/>
</dbReference>